<dbReference type="PROSITE" id="PS51352">
    <property type="entry name" value="THIOREDOXIN_2"/>
    <property type="match status" value="1"/>
</dbReference>
<dbReference type="Gene3D" id="3.40.30.10">
    <property type="entry name" value="Glutaredoxin"/>
    <property type="match status" value="1"/>
</dbReference>
<dbReference type="GO" id="GO:0016209">
    <property type="term" value="F:antioxidant activity"/>
    <property type="evidence" value="ECO:0007669"/>
    <property type="project" value="InterPro"/>
</dbReference>
<evidence type="ECO:0000259" key="1">
    <source>
        <dbReference type="PROSITE" id="PS51352"/>
    </source>
</evidence>
<dbReference type="CDD" id="cd02966">
    <property type="entry name" value="TlpA_like_family"/>
    <property type="match status" value="1"/>
</dbReference>
<dbReference type="Pfam" id="PF00578">
    <property type="entry name" value="AhpC-TSA"/>
    <property type="match status" value="1"/>
</dbReference>
<reference evidence="2 3" key="1">
    <citation type="submission" date="2016-03" db="EMBL/GenBank/DDBJ databases">
        <title>Genome sequence of Pontibacter sp. nov., of the family cytophagaceae, isolated from marine sediment of the Yellow Sea, China.</title>
        <authorList>
            <person name="Zhang G."/>
            <person name="Zhang R."/>
        </authorList>
    </citation>
    <scope>NUCLEOTIDE SEQUENCE [LARGE SCALE GENOMIC DNA]</scope>
    <source>
        <strain evidence="2 3">S10-8</strain>
    </source>
</reference>
<dbReference type="PANTHER" id="PTHR42852:SF18">
    <property type="entry name" value="CHROMOSOME UNDETERMINED SCAFFOLD_47, WHOLE GENOME SHOTGUN SEQUENCE"/>
    <property type="match status" value="1"/>
</dbReference>
<comment type="caution">
    <text evidence="2">The sequence shown here is derived from an EMBL/GenBank/DDBJ whole genome shotgun (WGS) entry which is preliminary data.</text>
</comment>
<organism evidence="2 3">
    <name type="scientific">Pontibacter flavimaris</name>
    <dbReference type="NCBI Taxonomy" id="1797110"/>
    <lineage>
        <taxon>Bacteria</taxon>
        <taxon>Pseudomonadati</taxon>
        <taxon>Bacteroidota</taxon>
        <taxon>Cytophagia</taxon>
        <taxon>Cytophagales</taxon>
        <taxon>Hymenobacteraceae</taxon>
        <taxon>Pontibacter</taxon>
    </lineage>
</organism>
<dbReference type="InterPro" id="IPR000866">
    <property type="entry name" value="AhpC/TSA"/>
</dbReference>
<name>A0A1Q5PA29_9BACT</name>
<gene>
    <name evidence="2" type="ORF">A3841_03870</name>
</gene>
<protein>
    <recommendedName>
        <fullName evidence="1">Thioredoxin domain-containing protein</fullName>
    </recommendedName>
</protein>
<dbReference type="SUPFAM" id="SSF52833">
    <property type="entry name" value="Thioredoxin-like"/>
    <property type="match status" value="1"/>
</dbReference>
<keyword evidence="3" id="KW-1185">Reference proteome</keyword>
<proteinExistence type="predicted"/>
<feature type="domain" description="Thioredoxin" evidence="1">
    <location>
        <begin position="260"/>
        <end position="395"/>
    </location>
</feature>
<dbReference type="PANTHER" id="PTHR42852">
    <property type="entry name" value="THIOL:DISULFIDE INTERCHANGE PROTEIN DSBE"/>
    <property type="match status" value="1"/>
</dbReference>
<dbReference type="RefSeq" id="WP_083610399.1">
    <property type="nucleotide sequence ID" value="NZ_LVWA01000010.1"/>
</dbReference>
<dbReference type="InterPro" id="IPR036249">
    <property type="entry name" value="Thioredoxin-like_sf"/>
</dbReference>
<dbReference type="EMBL" id="LVWA01000010">
    <property type="protein sequence ID" value="OKL39096.1"/>
    <property type="molecule type" value="Genomic_DNA"/>
</dbReference>
<dbReference type="InterPro" id="IPR013766">
    <property type="entry name" value="Thioredoxin_domain"/>
</dbReference>
<accession>A0A1Q5PA29</accession>
<dbReference type="InterPro" id="IPR050553">
    <property type="entry name" value="Thioredoxin_ResA/DsbE_sf"/>
</dbReference>
<dbReference type="Proteomes" id="UP000186551">
    <property type="component" value="Unassembled WGS sequence"/>
</dbReference>
<dbReference type="STRING" id="1797110.A3841_03870"/>
<sequence length="395" mass="44384">MSFLLYPTAILALHCLFCPESGTGRASNPDIASAEEVITKVSHTLGSLEEVSYTYNRELNYPSEGYYHKLESAMYLDFASAGKAIGFRYQADDQNLFQVNNGAEIFVLDKRSKTITINRKPGRSSVENLSFLYNSPVTLRNMLPSILAETAIPKTLADTLINNMGYYAVRFELKGRAIDNLGGYRKLAEETTTKYQLIVDQTTYFPVEVLQTNGLNGDFIKTSFTDVDLSPTSPTEASWYYSSYLGKYAPKQAESPRSLIETGKQSPAWSLPAFGTGDTVELSKYKDQVVLLEFWNRNCGYCIAAVPKLNELHAKYGGRHFQLLAINVFDPPELIEQFRQKTKPAYPTLYHGETVANTYGISYYPAVVLISKEGSVLYAGHFDQERLEELIRRNL</sequence>
<evidence type="ECO:0000313" key="2">
    <source>
        <dbReference type="EMBL" id="OKL39096.1"/>
    </source>
</evidence>
<dbReference type="OrthoDB" id="9815205at2"/>
<dbReference type="GO" id="GO:0016491">
    <property type="term" value="F:oxidoreductase activity"/>
    <property type="evidence" value="ECO:0007669"/>
    <property type="project" value="InterPro"/>
</dbReference>
<dbReference type="AlphaFoldDB" id="A0A1Q5PA29"/>
<evidence type="ECO:0000313" key="3">
    <source>
        <dbReference type="Proteomes" id="UP000186551"/>
    </source>
</evidence>